<dbReference type="InterPro" id="IPR039373">
    <property type="entry name" value="Peptidase_M28B"/>
</dbReference>
<dbReference type="SUPFAM" id="SSF52025">
    <property type="entry name" value="PA domain"/>
    <property type="match status" value="1"/>
</dbReference>
<dbReference type="InterPro" id="IPR003137">
    <property type="entry name" value="PA_domain"/>
</dbReference>
<evidence type="ECO:0000259" key="4">
    <source>
        <dbReference type="Pfam" id="PF02225"/>
    </source>
</evidence>
<dbReference type="CDD" id="cd09848">
    <property type="entry name" value="M28_TfR"/>
    <property type="match status" value="1"/>
</dbReference>
<dbReference type="Gene3D" id="3.40.630.10">
    <property type="entry name" value="Zn peptidases"/>
    <property type="match status" value="1"/>
</dbReference>
<feature type="transmembrane region" description="Helical" evidence="3">
    <location>
        <begin position="56"/>
        <end position="77"/>
    </location>
</feature>
<feature type="compositionally biased region" description="Polar residues" evidence="2">
    <location>
        <begin position="963"/>
        <end position="983"/>
    </location>
</feature>
<protein>
    <submittedName>
        <fullName evidence="6">Transferrin receptor 2</fullName>
    </submittedName>
</protein>
<dbReference type="GO" id="GO:0005886">
    <property type="term" value="C:plasma membrane"/>
    <property type="evidence" value="ECO:0007669"/>
    <property type="project" value="UniProtKB-SubCell"/>
</dbReference>
<feature type="region of interest" description="Disordered" evidence="2">
    <location>
        <begin position="796"/>
        <end position="1202"/>
    </location>
</feature>
<feature type="compositionally biased region" description="Pro residues" evidence="2">
    <location>
        <begin position="632"/>
        <end position="643"/>
    </location>
</feature>
<reference evidence="6" key="2">
    <citation type="submission" date="2021-03" db="UniProtKB">
        <authorList>
            <consortium name="Ensembl"/>
        </authorList>
    </citation>
    <scope>IDENTIFICATION</scope>
</reference>
<proteinExistence type="predicted"/>
<dbReference type="PANTHER" id="PTHR10404:SF33">
    <property type="entry name" value="TRANSFERRIN RECEPTOR PROTEIN 2"/>
    <property type="match status" value="1"/>
</dbReference>
<feature type="compositionally biased region" description="Low complexity" evidence="2">
    <location>
        <begin position="1154"/>
        <end position="1168"/>
    </location>
</feature>
<evidence type="ECO:0000313" key="6">
    <source>
        <dbReference type="Ensembl" id="ENSXETP00000115343"/>
    </source>
</evidence>
<feature type="compositionally biased region" description="Polar residues" evidence="2">
    <location>
        <begin position="838"/>
        <end position="852"/>
    </location>
</feature>
<dbReference type="InterPro" id="IPR007484">
    <property type="entry name" value="Peptidase_M28"/>
</dbReference>
<organism evidence="6">
    <name type="scientific">Xenopus tropicalis</name>
    <name type="common">Western clawed frog</name>
    <name type="synonym">Silurana tropicalis</name>
    <dbReference type="NCBI Taxonomy" id="8364"/>
    <lineage>
        <taxon>Eukaryota</taxon>
        <taxon>Metazoa</taxon>
        <taxon>Chordata</taxon>
        <taxon>Craniata</taxon>
        <taxon>Vertebrata</taxon>
        <taxon>Euteleostomi</taxon>
        <taxon>Amphibia</taxon>
        <taxon>Batrachia</taxon>
        <taxon>Anura</taxon>
        <taxon>Pipoidea</taxon>
        <taxon>Pipidae</taxon>
        <taxon>Xenopodinae</taxon>
        <taxon>Xenopus</taxon>
        <taxon>Silurana</taxon>
    </lineage>
</organism>
<feature type="domain" description="PA" evidence="4">
    <location>
        <begin position="220"/>
        <end position="287"/>
    </location>
</feature>
<feature type="region of interest" description="Disordered" evidence="2">
    <location>
        <begin position="630"/>
        <end position="657"/>
    </location>
</feature>
<reference evidence="6" key="1">
    <citation type="journal article" date="2010" name="Science">
        <title>The genome of the Western clawed frog Xenopus tropicalis.</title>
        <authorList>
            <person name="Hellsten U."/>
            <person name="Harland R.M."/>
            <person name="Gilchrist M.J."/>
            <person name="Hendrix D."/>
            <person name="Jurka J."/>
            <person name="Kapitonov V."/>
            <person name="Ovcharenko I."/>
            <person name="Putnam N.H."/>
            <person name="Shu S."/>
            <person name="Taher L."/>
            <person name="Blitz I.L."/>
            <person name="Blumberg B."/>
            <person name="Dichmann D.S."/>
            <person name="Dubchak I."/>
            <person name="Amaya E."/>
            <person name="Detter J.C."/>
            <person name="Fletcher R."/>
            <person name="Gerhard D.S."/>
            <person name="Goodstein D."/>
            <person name="Graves T."/>
            <person name="Grigoriev I.V."/>
            <person name="Grimwood J."/>
            <person name="Kawashima T."/>
            <person name="Lindquist E."/>
            <person name="Lucas S.M."/>
            <person name="Mead P.E."/>
            <person name="Mitros T."/>
            <person name="Ogino H."/>
            <person name="Ohta Y."/>
            <person name="Poliakov A.V."/>
            <person name="Pollet N."/>
            <person name="Robert J."/>
            <person name="Salamov A."/>
            <person name="Sater A.K."/>
            <person name="Schmutz J."/>
            <person name="Terry A."/>
            <person name="Vize P.D."/>
            <person name="Warren W.C."/>
            <person name="Wells D."/>
            <person name="Wills A."/>
            <person name="Wilson R.K."/>
            <person name="Zimmerman L.B."/>
            <person name="Zorn A.M."/>
            <person name="Grainger R."/>
            <person name="Grammer T."/>
            <person name="Khokha M.K."/>
            <person name="Richardson P.M."/>
            <person name="Rokhsar D.S."/>
        </authorList>
    </citation>
    <scope>NUCLEOTIDE SEQUENCE [LARGE SCALE GENOMIC DNA]</scope>
    <source>
        <strain evidence="6">Nigerian</strain>
    </source>
</reference>
<dbReference type="Gene3D" id="3.50.30.30">
    <property type="match status" value="1"/>
</dbReference>
<feature type="region of interest" description="Disordered" evidence="2">
    <location>
        <begin position="714"/>
        <end position="778"/>
    </location>
</feature>
<dbReference type="InParanoid" id="A0A803K4R9"/>
<feature type="compositionally biased region" description="Polar residues" evidence="2">
    <location>
        <begin position="878"/>
        <end position="893"/>
    </location>
</feature>
<evidence type="ECO:0000259" key="5">
    <source>
        <dbReference type="Pfam" id="PF04389"/>
    </source>
</evidence>
<feature type="compositionally biased region" description="Low complexity" evidence="2">
    <location>
        <begin position="799"/>
        <end position="813"/>
    </location>
</feature>
<dbReference type="AlphaFoldDB" id="A0A803K4R9"/>
<comment type="subcellular location">
    <subcellularLocation>
        <location evidence="1">Cell membrane</location>
        <topology evidence="1">Single-pass type II membrane protein</topology>
    </subcellularLocation>
</comment>
<dbReference type="Pfam" id="PF02225">
    <property type="entry name" value="PA"/>
    <property type="match status" value="1"/>
</dbReference>
<keyword evidence="3" id="KW-0472">Membrane</keyword>
<dbReference type="FunFam" id="3.40.630.10:FF:000065">
    <property type="entry name" value="Transferrin receptor 1b"/>
    <property type="match status" value="1"/>
</dbReference>
<evidence type="ECO:0000256" key="2">
    <source>
        <dbReference type="SAM" id="MobiDB-lite"/>
    </source>
</evidence>
<feature type="compositionally biased region" description="Polar residues" evidence="2">
    <location>
        <begin position="1097"/>
        <end position="1118"/>
    </location>
</feature>
<feature type="domain" description="Peptidase M28" evidence="5">
    <location>
        <begin position="375"/>
        <end position="583"/>
    </location>
</feature>
<feature type="compositionally biased region" description="Polar residues" evidence="2">
    <location>
        <begin position="1012"/>
        <end position="1028"/>
    </location>
</feature>
<dbReference type="Ensembl" id="ENSXETT00000115570">
    <property type="protein sequence ID" value="ENSXETP00000115343"/>
    <property type="gene ID" value="ENSXETG00000043275"/>
</dbReference>
<evidence type="ECO:0000256" key="1">
    <source>
        <dbReference type="ARBA" id="ARBA00004401"/>
    </source>
</evidence>
<feature type="compositionally biased region" description="Polar residues" evidence="2">
    <location>
        <begin position="918"/>
        <end position="933"/>
    </location>
</feature>
<feature type="compositionally biased region" description="Polar residues" evidence="2">
    <location>
        <begin position="1052"/>
        <end position="1068"/>
    </location>
</feature>
<keyword evidence="3" id="KW-0812">Transmembrane</keyword>
<dbReference type="GeneTree" id="ENSGT01030000234598"/>
<accession>A0A803K4R9</accession>
<name>A0A803K4R9_XENTR</name>
<sequence length="1214" mass="133875">MDTVREFIQQKLPVQGASYSIYRGGEDEEELHIEEPPRDPVGSRGRKRPPRLSPTLQKYIIGIILTAFVAFILGFVATRRPCASCDYNSAQLAQDREPYEPWEQDDPTQMDWNELRDLLSKYLRDGQMIDSVIRTVSKGPHPAGSEEDRVLAQMVLEKLKTFYLDHTWVDSHFVELPFPPDRNRPTFLEVSLNGTREETIELGDPDVYCPYSPDGDVSGGLAYAQYGRREDFQRLAELRVDVKEQLVIVRTGFISFAQKVANAEAAGAAGVLIYPESHNDFAVYGHVHLGTGDPNSPGFPSFNHTQFPPMKSAGLPKIPAQPISSESARKLFRKLIGVSYPSFANRESAFSKVKNPKMDLRLVVRNTKRSVELINVFGSLTGLVEPEHYIVVGAQRDSLGPGAAKSAVGTAILLELARTISMMVHNGFKPRRSLLFVSWDAGDFGSVGATEWLEGYLSMLHLKAAAYVSVDSAVLGDTKFIARSSPLFKSLIKNIMKQVDNPRRSQHNIYENAMSQNIKNWETEDLRPLLVDTSAFAFTAFAGVPAVGFSFEELDHPYQYLDSQYDDYKRLNEVVGGRLAAVSLSLAEVAGLMLIKLSHDHILPLDYSAYNSALLQHNIDLNQYSSKLQVSPPIPSQGSPPYPTQVSPPYSHTGEPPVSYTGQPPIFPHRGAPHIPHRGAPHILHRGAPHILHRGAPRILHRGAPHILHRVAPRIPHRGAPPFPTQGSPPISYTGEPPVSHTDESYTGEPPLSYTDESYTGEPPVSYTDEPTNRGAPRILHRRANQQGSPRILHRRANQQGSPPYPTQTSQPTGEPPVSYTDEPTNRGAPRILHRRANQQGSPPYPTQTSRPTGEPPVSYTDEPTNRGAPRILHRRANQQGSPPYPTQGSQPTGEPPISYTDEPTNRGAPRILHRRANQQGSPPYPTQGSQPTGEPPVSYTDESYTGEPTNRGAPRILHRRANQQGSPPYPTQTNPTQGSQPTGEPPVSYTGEPTNKGAPRILHRRILHRGANQQGSPPYPTQGSQPTGEPPVSYTGEPTNRGAPRILHRGANQQGSPPYPTQGSQPTREPPVSYTDESYTGEPTNRGAPRILHRGANQQGSPLYPTQTYPTQGSQPTREPPVSYTDESYTGEPTNRGAPRILHRRILHRGANQQGSPPYPTQTSQPTREPPVSYTDESYTGEPPVSYTGEPTKLGHNGGPKCRVTPHYNAVLI</sequence>
<gene>
    <name evidence="6" type="primary">tfr2</name>
</gene>
<dbReference type="SUPFAM" id="SSF53187">
    <property type="entry name" value="Zn-dependent exopeptidases"/>
    <property type="match status" value="1"/>
</dbReference>
<evidence type="ECO:0000256" key="3">
    <source>
        <dbReference type="SAM" id="Phobius"/>
    </source>
</evidence>
<keyword evidence="3" id="KW-1133">Transmembrane helix</keyword>
<dbReference type="InterPro" id="IPR046450">
    <property type="entry name" value="PA_dom_sf"/>
</dbReference>
<dbReference type="Pfam" id="PF04389">
    <property type="entry name" value="Peptidase_M28"/>
    <property type="match status" value="1"/>
</dbReference>
<feature type="region of interest" description="Disordered" evidence="2">
    <location>
        <begin position="26"/>
        <end position="50"/>
    </location>
</feature>
<dbReference type="PANTHER" id="PTHR10404">
    <property type="entry name" value="N-ACETYLATED-ALPHA-LINKED ACIDIC DIPEPTIDASE"/>
    <property type="match status" value="1"/>
</dbReference>